<dbReference type="CGD" id="CAL0000176375">
    <property type="gene designation" value="orf19.7580"/>
</dbReference>
<feature type="compositionally biased region" description="Low complexity" evidence="1">
    <location>
        <begin position="21"/>
        <end position="35"/>
    </location>
</feature>
<dbReference type="InParanoid" id="A0A1D8PU53"/>
<reference evidence="3 4" key="2">
    <citation type="journal article" date="2007" name="Genome Biol.">
        <title>Assembly of the Candida albicans genome into sixteen supercontigs aligned on the eight chromosomes.</title>
        <authorList>
            <person name="van het Hoog M."/>
            <person name="Rast T.J."/>
            <person name="Martchenko M."/>
            <person name="Grindle S."/>
            <person name="Dignard D."/>
            <person name="Hogues H."/>
            <person name="Cuomo C."/>
            <person name="Berriman M."/>
            <person name="Scherer S."/>
            <person name="Magee B.B."/>
            <person name="Whiteway M."/>
            <person name="Chibana H."/>
            <person name="Nantel A."/>
            <person name="Magee P.T."/>
        </authorList>
    </citation>
    <scope>GENOME REANNOTATION</scope>
    <source>
        <strain evidence="4">SC5314 / ATCC MYA-2876</strain>
    </source>
</reference>
<dbReference type="VEuPathDB" id="FungiDB:CR_10040W_A"/>
<keyword evidence="4" id="KW-1185">Reference proteome</keyword>
<dbReference type="Proteomes" id="UP000000559">
    <property type="component" value="Chromosome R"/>
</dbReference>
<dbReference type="STRING" id="237561.A0A1D8PU53"/>
<dbReference type="GeneID" id="3639034"/>
<gene>
    <name evidence="3" type="ordered locus">CAALFM_CR10040WA</name>
    <name evidence="2" type="ordered locus">orf19.7580</name>
</gene>
<dbReference type="SMR" id="A0A1D8PU53"/>
<evidence type="ECO:0000313" key="2">
    <source>
        <dbReference type="CGD" id="CAL0000176375"/>
    </source>
</evidence>
<evidence type="ECO:0000313" key="4">
    <source>
        <dbReference type="Proteomes" id="UP000000559"/>
    </source>
</evidence>
<evidence type="ECO:0000313" key="3">
    <source>
        <dbReference type="EMBL" id="AOW31659.1"/>
    </source>
</evidence>
<reference evidence="3 4" key="1">
    <citation type="journal article" date="2004" name="Proc. Natl. Acad. Sci. U.S.A.">
        <title>The diploid genome sequence of Candida albicans.</title>
        <authorList>
            <person name="Jones T."/>
            <person name="Federspiel N.A."/>
            <person name="Chibana H."/>
            <person name="Dungan J."/>
            <person name="Kalman S."/>
            <person name="Magee B.B."/>
            <person name="Newport G."/>
            <person name="Thorstenson Y.R."/>
            <person name="Agabian N."/>
            <person name="Magee P.T."/>
            <person name="Davis R.W."/>
            <person name="Scherer S."/>
        </authorList>
    </citation>
    <scope>NUCLEOTIDE SEQUENCE [LARGE SCALE GENOMIC DNA]</scope>
    <source>
        <strain evidence="4">SC5314 / ATCC MYA-2876</strain>
    </source>
</reference>
<dbReference type="KEGG" id="cal:CAALFM_CR10040WA"/>
<name>A0A1D8PU53_CANAL</name>
<sequence length="104" mass="11108">MSTSSFESAAYPSTVPALSTANMNNSGNVSANSSVTKDSGNTTIGGSGDIPATSDKKQSVFDIAENIEKDLNKMLEQLNQTDVEINKRIDVALKKVTSLYDKFN</sequence>
<protein>
    <submittedName>
        <fullName evidence="3">Uncharacterized protein</fullName>
    </submittedName>
</protein>
<feature type="region of interest" description="Disordered" evidence="1">
    <location>
        <begin position="17"/>
        <end position="57"/>
    </location>
</feature>
<accession>A0A1D8PU53</accession>
<evidence type="ECO:0000256" key="1">
    <source>
        <dbReference type="SAM" id="MobiDB-lite"/>
    </source>
</evidence>
<reference evidence="3 4" key="3">
    <citation type="journal article" date="2013" name="Genome Biol.">
        <title>Assembly of a phased diploid Candida albicans genome facilitates allele-specific measurements and provides a simple model for repeat and indel structure.</title>
        <authorList>
            <person name="Muzzey D."/>
            <person name="Schwartz K."/>
            <person name="Weissman J.S."/>
            <person name="Sherlock G."/>
        </authorList>
    </citation>
    <scope>NUCLEOTIDE SEQUENCE [LARGE SCALE GENOMIC DNA]</scope>
    <source>
        <strain evidence="4">SC5314 / ATCC MYA-2876</strain>
    </source>
</reference>
<organism evidence="3 4">
    <name type="scientific">Candida albicans (strain SC5314 / ATCC MYA-2876)</name>
    <name type="common">Yeast</name>
    <dbReference type="NCBI Taxonomy" id="237561"/>
    <lineage>
        <taxon>Eukaryota</taxon>
        <taxon>Fungi</taxon>
        <taxon>Dikarya</taxon>
        <taxon>Ascomycota</taxon>
        <taxon>Saccharomycotina</taxon>
        <taxon>Pichiomycetes</taxon>
        <taxon>Debaryomycetaceae</taxon>
        <taxon>Candida/Lodderomyces clade</taxon>
        <taxon>Candida</taxon>
    </lineage>
</organism>
<dbReference type="AlphaFoldDB" id="A0A1D8PU53"/>
<dbReference type="EMBL" id="CP017630">
    <property type="protein sequence ID" value="AOW31659.1"/>
    <property type="molecule type" value="Genomic_DNA"/>
</dbReference>
<proteinExistence type="predicted"/>
<dbReference type="OrthoDB" id="4094942at2759"/>
<dbReference type="RefSeq" id="XP_719342.1">
    <property type="nucleotide sequence ID" value="XM_714249.1"/>
</dbReference>